<name>A0ABW0J9J7_9BURK</name>
<comment type="caution">
    <text evidence="1">The sequence shown here is derived from an EMBL/GenBank/DDBJ whole genome shotgun (WGS) entry which is preliminary data.</text>
</comment>
<gene>
    <name evidence="1" type="ORF">ACFPTO_13285</name>
</gene>
<proteinExistence type="predicted"/>
<evidence type="ECO:0000313" key="2">
    <source>
        <dbReference type="Proteomes" id="UP001596103"/>
    </source>
</evidence>
<keyword evidence="2" id="KW-1185">Reference proteome</keyword>
<accession>A0ABW0J9J7</accession>
<protein>
    <submittedName>
        <fullName evidence="1">Uncharacterized protein</fullName>
    </submittedName>
</protein>
<organism evidence="1 2">
    <name type="scientific">Paraburkholderia denitrificans</name>
    <dbReference type="NCBI Taxonomy" id="694025"/>
    <lineage>
        <taxon>Bacteria</taxon>
        <taxon>Pseudomonadati</taxon>
        <taxon>Pseudomonadota</taxon>
        <taxon>Betaproteobacteria</taxon>
        <taxon>Burkholderiales</taxon>
        <taxon>Burkholderiaceae</taxon>
        <taxon>Paraburkholderia</taxon>
    </lineage>
</organism>
<reference evidence="2" key="1">
    <citation type="journal article" date="2019" name="Int. J. Syst. Evol. Microbiol.">
        <title>The Global Catalogue of Microorganisms (GCM) 10K type strain sequencing project: providing services to taxonomists for standard genome sequencing and annotation.</title>
        <authorList>
            <consortium name="The Broad Institute Genomics Platform"/>
            <consortium name="The Broad Institute Genome Sequencing Center for Infectious Disease"/>
            <person name="Wu L."/>
            <person name="Ma J."/>
        </authorList>
    </citation>
    <scope>NUCLEOTIDE SEQUENCE [LARGE SCALE GENOMIC DNA]</scope>
    <source>
        <strain evidence="2">CCUG 56042</strain>
    </source>
</reference>
<dbReference type="Proteomes" id="UP001596103">
    <property type="component" value="Unassembled WGS sequence"/>
</dbReference>
<dbReference type="EMBL" id="JBHSMP010000016">
    <property type="protein sequence ID" value="MFC5429762.1"/>
    <property type="molecule type" value="Genomic_DNA"/>
</dbReference>
<evidence type="ECO:0000313" key="1">
    <source>
        <dbReference type="EMBL" id="MFC5429762.1"/>
    </source>
</evidence>
<dbReference type="RefSeq" id="WP_377711803.1">
    <property type="nucleotide sequence ID" value="NZ_JBHSMP010000016.1"/>
</dbReference>
<sequence>MPDLSATRNLVGAAKRNVRRMSAIDGRVLRPINSAALKFLFKQLDKTDPLQADIAETVRKKVALANEIADEWRYY</sequence>